<protein>
    <submittedName>
        <fullName evidence="1">Uncharacterized protein</fullName>
    </submittedName>
</protein>
<organism evidence="1 2">
    <name type="scientific">Mucilaginibacter boryungensis</name>
    <dbReference type="NCBI Taxonomy" id="768480"/>
    <lineage>
        <taxon>Bacteria</taxon>
        <taxon>Pseudomonadati</taxon>
        <taxon>Bacteroidota</taxon>
        <taxon>Sphingobacteriia</taxon>
        <taxon>Sphingobacteriales</taxon>
        <taxon>Sphingobacteriaceae</taxon>
        <taxon>Mucilaginibacter</taxon>
    </lineage>
</organism>
<proteinExistence type="predicted"/>
<reference evidence="1 2" key="1">
    <citation type="submission" date="2020-10" db="EMBL/GenBank/DDBJ databases">
        <title>Mucilaginibacter mali sp. nov., isolated from rhizosphere soil of apple orchard.</title>
        <authorList>
            <person name="Lee J.-S."/>
            <person name="Kim H.S."/>
            <person name="Kim J.-S."/>
        </authorList>
    </citation>
    <scope>NUCLEOTIDE SEQUENCE [LARGE SCALE GENOMIC DNA]</scope>
    <source>
        <strain evidence="1 2">KCTC 23157</strain>
    </source>
</reference>
<gene>
    <name evidence="1" type="ORF">IRJ18_05585</name>
</gene>
<sequence>MTAKELFTLSVILLLHFGLKAQQHIFNLSDSVFVLDGKPFQMKHL</sequence>
<evidence type="ECO:0000313" key="1">
    <source>
        <dbReference type="EMBL" id="MBE9665825.1"/>
    </source>
</evidence>
<dbReference type="Proteomes" id="UP000632774">
    <property type="component" value="Unassembled WGS sequence"/>
</dbReference>
<keyword evidence="2" id="KW-1185">Reference proteome</keyword>
<comment type="caution">
    <text evidence="1">The sequence shown here is derived from an EMBL/GenBank/DDBJ whole genome shotgun (WGS) entry which is preliminary data.</text>
</comment>
<name>A0ABR9XF83_9SPHI</name>
<accession>A0ABR9XF83</accession>
<dbReference type="EMBL" id="JADFFM010000001">
    <property type="protein sequence ID" value="MBE9665825.1"/>
    <property type="molecule type" value="Genomic_DNA"/>
</dbReference>
<dbReference type="RefSeq" id="WP_194105210.1">
    <property type="nucleotide sequence ID" value="NZ_JADFFM010000001.1"/>
</dbReference>
<evidence type="ECO:0000313" key="2">
    <source>
        <dbReference type="Proteomes" id="UP000632774"/>
    </source>
</evidence>